<protein>
    <submittedName>
        <fullName evidence="2">Tetratricopeptide (TPR) repeat protein</fullName>
    </submittedName>
</protein>
<evidence type="ECO:0000313" key="2">
    <source>
        <dbReference type="EMBL" id="MBB4140208.1"/>
    </source>
</evidence>
<dbReference type="Pfam" id="PF12770">
    <property type="entry name" value="CHAT"/>
    <property type="match status" value="1"/>
</dbReference>
<name>A0AA40VNA9_9MICO</name>
<sequence length="827" mass="87533">MTLSAEELYTRGLEHVNAGRFGAARRALTSGAARAVDPDLRARIAGTRAFLASHDGAPDSAESLCRDALALDGISAQTTAILQGQLGLIALNRGNPSGAVSSLTSGIDAMPESSGRRARMYLNRSVAHMQLGELAAARGDLDRAIADYEEDADPDSAAVAEHNLGYILLLEGDLVGALGHMVSARKVMAGESDVHTAIGDVDRAEVLRDAGLTTEAERLLEAAIHVFGARRMRQAQAESELNLARSLLRHDPARAAKVAAAAERRFSQLEGALWRARAAGIRARALLAGGTVDRSGRVTPAARRVPDADTVGGLAAELDGHGLWGDAMALRLTHILWRVRHGRDDGTPLPRLRRSAPLEVRLLAYEVRAARAATPTQARRAAARGLDELTTWSHSFGSLDLQTSLAMHGNGLLGAGLAAAVDTGDPAAMFEWSERARLLSQQVVPLRPPPDPELARRLAELRTLRAELPADSWLSDPRAAELGELVRERQWASVAATDAPDGGDRVDLSGLQRLLDADTAALSFVFSPHGMRCVVAGAGCAEVVDLPGWSEAHTLLPGLRSDLDLSASVRSGPMADVIRRSLDARLASLSRLLLEPVTARTAARRLLITTPGVLAGVPWSMLPDLRGRVTTHAVSASRWARRRTPLTLRTAGFAVGPRVARGIEEVTTAASAWQRTQPEIRHGADSTIDGVTGMVGAVDVLHISAHGRHTADNPLFSGLELADGVLFGYDIDRMPRVPTTVVLSACEVGRSAVRWGEEAIGMTRAWLHAGARCVIAAPVVVADDDACELLGAMHEGLAAGTSPAEALADATERTGIVAPFQVHGAGF</sequence>
<accession>A0AA40VNA9</accession>
<comment type="caution">
    <text evidence="2">The sequence shown here is derived from an EMBL/GenBank/DDBJ whole genome shotgun (WGS) entry which is preliminary data.</text>
</comment>
<organism evidence="2 3">
    <name type="scientific">Microbacterium invictum</name>
    <dbReference type="NCBI Taxonomy" id="515415"/>
    <lineage>
        <taxon>Bacteria</taxon>
        <taxon>Bacillati</taxon>
        <taxon>Actinomycetota</taxon>
        <taxon>Actinomycetes</taxon>
        <taxon>Micrococcales</taxon>
        <taxon>Microbacteriaceae</taxon>
        <taxon>Microbacterium</taxon>
    </lineage>
</organism>
<dbReference type="EMBL" id="JACIFH010000001">
    <property type="protein sequence ID" value="MBB4140208.1"/>
    <property type="molecule type" value="Genomic_DNA"/>
</dbReference>
<proteinExistence type="predicted"/>
<dbReference type="SUPFAM" id="SSF48452">
    <property type="entry name" value="TPR-like"/>
    <property type="match status" value="2"/>
</dbReference>
<dbReference type="RefSeq" id="WP_248199335.1">
    <property type="nucleotide sequence ID" value="NZ_BAABCO010000002.1"/>
</dbReference>
<evidence type="ECO:0000259" key="1">
    <source>
        <dbReference type="Pfam" id="PF12770"/>
    </source>
</evidence>
<gene>
    <name evidence="2" type="ORF">BKA10_002002</name>
</gene>
<dbReference type="AlphaFoldDB" id="A0AA40VNA9"/>
<dbReference type="InterPro" id="IPR024983">
    <property type="entry name" value="CHAT_dom"/>
</dbReference>
<dbReference type="Proteomes" id="UP000549113">
    <property type="component" value="Unassembled WGS sequence"/>
</dbReference>
<dbReference type="Gene3D" id="1.25.40.10">
    <property type="entry name" value="Tetratricopeptide repeat domain"/>
    <property type="match status" value="1"/>
</dbReference>
<dbReference type="InterPro" id="IPR011990">
    <property type="entry name" value="TPR-like_helical_dom_sf"/>
</dbReference>
<feature type="domain" description="CHAT" evidence="1">
    <location>
        <begin position="586"/>
        <end position="811"/>
    </location>
</feature>
<evidence type="ECO:0000313" key="3">
    <source>
        <dbReference type="Proteomes" id="UP000549113"/>
    </source>
</evidence>
<reference evidence="2 3" key="1">
    <citation type="submission" date="2020-08" db="EMBL/GenBank/DDBJ databases">
        <title>Sequencing the genomes of 1000 actinobacteria strains.</title>
        <authorList>
            <person name="Klenk H.-P."/>
        </authorList>
    </citation>
    <scope>NUCLEOTIDE SEQUENCE [LARGE SCALE GENOMIC DNA]</scope>
    <source>
        <strain evidence="2 3">DSM 19600</strain>
    </source>
</reference>
<keyword evidence="3" id="KW-1185">Reference proteome</keyword>